<reference evidence="5 6" key="1">
    <citation type="submission" date="2015-09" db="EMBL/GenBank/DDBJ databases">
        <authorList>
            <consortium name="Pathogen Informatics"/>
        </authorList>
    </citation>
    <scope>NUCLEOTIDE SEQUENCE [LARGE SCALE GENOMIC DNA]</scope>
    <source>
        <strain evidence="5 6">2789STDY5834945</strain>
    </source>
</reference>
<keyword evidence="2 4" id="KW-0732">Signal</keyword>
<dbReference type="GO" id="GO:0004348">
    <property type="term" value="F:glucosylceramidase activity"/>
    <property type="evidence" value="ECO:0007669"/>
    <property type="project" value="InterPro"/>
</dbReference>
<dbReference type="EC" id="3.2.1.136" evidence="5"/>
<dbReference type="PANTHER" id="PTHR11069:SF38">
    <property type="entry name" value="GLUCURONOXYLANASE XYNC"/>
    <property type="match status" value="1"/>
</dbReference>
<gene>
    <name evidence="5" type="primary">xynC_1</name>
    <name evidence="5" type="ORF">ERS852557_02329</name>
</gene>
<dbReference type="InterPro" id="IPR001139">
    <property type="entry name" value="Glyco_hydro_30"/>
</dbReference>
<dbReference type="Gene3D" id="2.60.40.1180">
    <property type="entry name" value="Golgi alpha-mannosidase II"/>
    <property type="match status" value="1"/>
</dbReference>
<dbReference type="PANTHER" id="PTHR11069">
    <property type="entry name" value="GLUCOSYLCERAMIDASE"/>
    <property type="match status" value="1"/>
</dbReference>
<dbReference type="PROSITE" id="PS51257">
    <property type="entry name" value="PROKAR_LIPOPROTEIN"/>
    <property type="match status" value="1"/>
</dbReference>
<evidence type="ECO:0000313" key="5">
    <source>
        <dbReference type="EMBL" id="CUP97910.1"/>
    </source>
</evidence>
<accession>A0A174SRZ0</accession>
<dbReference type="RefSeq" id="WP_055218915.1">
    <property type="nucleotide sequence ID" value="NZ_CZBI01000003.1"/>
</dbReference>
<evidence type="ECO:0000313" key="6">
    <source>
        <dbReference type="Proteomes" id="UP000095541"/>
    </source>
</evidence>
<feature type="chain" id="PRO_5008033099" evidence="4">
    <location>
        <begin position="24"/>
        <end position="516"/>
    </location>
</feature>
<keyword evidence="3 5" id="KW-0378">Hydrolase</keyword>
<evidence type="ECO:0000256" key="3">
    <source>
        <dbReference type="ARBA" id="ARBA00022801"/>
    </source>
</evidence>
<dbReference type="AlphaFoldDB" id="A0A174SRZ0"/>
<dbReference type="InterPro" id="IPR017853">
    <property type="entry name" value="GH"/>
</dbReference>
<dbReference type="InterPro" id="IPR013780">
    <property type="entry name" value="Glyco_hydro_b"/>
</dbReference>
<evidence type="ECO:0000256" key="4">
    <source>
        <dbReference type="SAM" id="SignalP"/>
    </source>
</evidence>
<evidence type="ECO:0000256" key="1">
    <source>
        <dbReference type="ARBA" id="ARBA00005382"/>
    </source>
</evidence>
<protein>
    <submittedName>
        <fullName evidence="5">Glycosylhydrolase</fullName>
        <ecNumber evidence="5">3.2.1.136</ecNumber>
    </submittedName>
</protein>
<dbReference type="Gene3D" id="3.20.20.80">
    <property type="entry name" value="Glycosidases"/>
    <property type="match status" value="1"/>
</dbReference>
<organism evidence="5 6">
    <name type="scientific">Bacteroides thetaiotaomicron</name>
    <dbReference type="NCBI Taxonomy" id="818"/>
    <lineage>
        <taxon>Bacteria</taxon>
        <taxon>Pseudomonadati</taxon>
        <taxon>Bacteroidota</taxon>
        <taxon>Bacteroidia</taxon>
        <taxon>Bacteroidales</taxon>
        <taxon>Bacteroidaceae</taxon>
        <taxon>Bacteroides</taxon>
    </lineage>
</organism>
<keyword evidence="5" id="KW-0326">Glycosidase</keyword>
<comment type="similarity">
    <text evidence="1">Belongs to the glycosyl hydrolase 30 family.</text>
</comment>
<dbReference type="GO" id="GO:0016020">
    <property type="term" value="C:membrane"/>
    <property type="evidence" value="ECO:0007669"/>
    <property type="project" value="GOC"/>
</dbReference>
<dbReference type="Proteomes" id="UP000095541">
    <property type="component" value="Unassembled WGS sequence"/>
</dbReference>
<sequence length="516" mass="58258">MKKIYLFLSTSLFLLLGGITSCDDNSLSHDEVNIPDPVVISDEDDGISPEPTTESVIRIQPENKHQEIDGFGCNFGWAEAVYGCMKREQIMDDLYGENGLRFNIYRGEVCASSASEDGKSFNFKTDENYHLGAHSAEQKALFNSDSEKYKEYSQLWIIDYLCKRKLMDIYYFFSVWTPPIVWKSFGEGEVASGGSGSFNSEHSQIYAEFLTGFAKAFKNKFGINVYGISGWNEPDQAMGGWDGCMWGNQQMADFTIDYLRPELNKQGLQDTKIIYGELPWWANAVTWVDTSLKNNPELVDANIVAAGHGYSTVDANILPMTAAQEKGIHVWQTETCDDKTRDETWNDAMKWAKNYHDYLTKAQTNAVVWWAGARQCTSTGENLLQTDAWDFSNSYYRIDRYYSIGQFSRYIQRGSTRVDVETVSTTANRIPRDLSASAYIKDNTYTIVLVNKSKSKAFDALLEIDGKDFESMVSYTSSSSVKWLRKKLNPSSTGKRSVTVPKYSVVTITGKIKSAN</sequence>
<evidence type="ECO:0000256" key="2">
    <source>
        <dbReference type="ARBA" id="ARBA00022729"/>
    </source>
</evidence>
<dbReference type="GO" id="GO:0033940">
    <property type="term" value="F:glucuronoarabinoxylan endo-1,4-beta-xylanase activity"/>
    <property type="evidence" value="ECO:0007669"/>
    <property type="project" value="UniProtKB-EC"/>
</dbReference>
<dbReference type="GO" id="GO:0006665">
    <property type="term" value="P:sphingolipid metabolic process"/>
    <property type="evidence" value="ECO:0007669"/>
    <property type="project" value="InterPro"/>
</dbReference>
<feature type="signal peptide" evidence="4">
    <location>
        <begin position="1"/>
        <end position="23"/>
    </location>
</feature>
<dbReference type="SUPFAM" id="SSF51445">
    <property type="entry name" value="(Trans)glycosidases"/>
    <property type="match status" value="1"/>
</dbReference>
<dbReference type="EMBL" id="CZBI01000003">
    <property type="protein sequence ID" value="CUP97910.1"/>
    <property type="molecule type" value="Genomic_DNA"/>
</dbReference>
<proteinExistence type="inferred from homology"/>
<name>A0A174SRZ0_BACT4</name>